<dbReference type="AlphaFoldDB" id="A0A8C5N686"/>
<dbReference type="GO" id="GO:0000981">
    <property type="term" value="F:DNA-binding transcription factor activity, RNA polymerase II-specific"/>
    <property type="evidence" value="ECO:0007669"/>
    <property type="project" value="TreeGrafter"/>
</dbReference>
<protein>
    <submittedName>
        <fullName evidence="1">Zinc finger protein 292-like</fullName>
    </submittedName>
</protein>
<dbReference type="GO" id="GO:0008270">
    <property type="term" value="F:zinc ion binding"/>
    <property type="evidence" value="ECO:0007669"/>
    <property type="project" value="UniProtKB-KW"/>
</dbReference>
<accession>A0A8C5N686</accession>
<dbReference type="PANTHER" id="PTHR15507">
    <property type="entry name" value="ZINC FINGER PROTEIN RLF"/>
    <property type="match status" value="1"/>
</dbReference>
<proteinExistence type="predicted"/>
<reference evidence="1" key="1">
    <citation type="submission" date="2020-06" db="EMBL/GenBank/DDBJ databases">
        <authorList>
            <consortium name="Wellcome Sanger Institute Data Sharing"/>
        </authorList>
    </citation>
    <scope>NUCLEOTIDE SEQUENCE [LARGE SCALE GENOMIC DNA]</scope>
</reference>
<keyword evidence="2" id="KW-1185">Reference proteome</keyword>
<dbReference type="InterPro" id="IPR052251">
    <property type="entry name" value="GH-ZnFinger_Regulators"/>
</dbReference>
<dbReference type="Ensembl" id="ENSGWIT00000034831.1">
    <property type="protein sequence ID" value="ENSGWIP00000031993.1"/>
    <property type="gene ID" value="ENSGWIG00000016501.1"/>
</dbReference>
<dbReference type="GO" id="GO:0005634">
    <property type="term" value="C:nucleus"/>
    <property type="evidence" value="ECO:0007669"/>
    <property type="project" value="UniProtKB-SubCell"/>
</dbReference>
<evidence type="ECO:0000313" key="2">
    <source>
        <dbReference type="Proteomes" id="UP000694680"/>
    </source>
</evidence>
<gene>
    <name evidence="1" type="primary">znf292a</name>
</gene>
<reference evidence="1" key="3">
    <citation type="submission" date="2025-09" db="UniProtKB">
        <authorList>
            <consortium name="Ensembl"/>
        </authorList>
    </citation>
    <scope>IDENTIFICATION</scope>
</reference>
<name>A0A8C5N686_GOUWI</name>
<evidence type="ECO:0000313" key="1">
    <source>
        <dbReference type="Ensembl" id="ENSGWIP00000031993.1"/>
    </source>
</evidence>
<reference evidence="1" key="2">
    <citation type="submission" date="2025-08" db="UniProtKB">
        <authorList>
            <consortium name="Ensembl"/>
        </authorList>
    </citation>
    <scope>IDENTIFICATION</scope>
</reference>
<sequence>EVKERGAIEELRERFQALTTALEESPRSSLEASLRFCQEFCQILVEHAGRWKTDEDPLPLLEFYTVAILSFAKATPSLSSECDNVPLLLEKIAMSCAELLLLLPQHVPGALWEEFQSSMKLAHGLLQESGCTQLCLVSALAQQDGVWSNPTLSSLLSNQTSSTEHGQSIHCYFPSVLV</sequence>
<organism evidence="1 2">
    <name type="scientific">Gouania willdenowi</name>
    <name type="common">Blunt-snouted clingfish</name>
    <name type="synonym">Lepadogaster willdenowi</name>
    <dbReference type="NCBI Taxonomy" id="441366"/>
    <lineage>
        <taxon>Eukaryota</taxon>
        <taxon>Metazoa</taxon>
        <taxon>Chordata</taxon>
        <taxon>Craniata</taxon>
        <taxon>Vertebrata</taxon>
        <taxon>Euteleostomi</taxon>
        <taxon>Actinopterygii</taxon>
        <taxon>Neopterygii</taxon>
        <taxon>Teleostei</taxon>
        <taxon>Neoteleostei</taxon>
        <taxon>Acanthomorphata</taxon>
        <taxon>Ovalentaria</taxon>
        <taxon>Blenniimorphae</taxon>
        <taxon>Blenniiformes</taxon>
        <taxon>Gobiesocoidei</taxon>
        <taxon>Gobiesocidae</taxon>
        <taxon>Gobiesocinae</taxon>
        <taxon>Gouania</taxon>
    </lineage>
</organism>
<dbReference type="Proteomes" id="UP000694680">
    <property type="component" value="Chromosome 22"/>
</dbReference>
<dbReference type="GO" id="GO:0003677">
    <property type="term" value="F:DNA binding"/>
    <property type="evidence" value="ECO:0007669"/>
    <property type="project" value="UniProtKB-KW"/>
</dbReference>
<dbReference type="PANTHER" id="PTHR15507:SF14">
    <property type="entry name" value="ZINC FINGER PROTEIN 292"/>
    <property type="match status" value="1"/>
</dbReference>